<dbReference type="GO" id="GO:0016705">
    <property type="term" value="F:oxidoreductase activity, acting on paired donors, with incorporation or reduction of molecular oxygen"/>
    <property type="evidence" value="ECO:0007669"/>
    <property type="project" value="InterPro"/>
</dbReference>
<proteinExistence type="inferred from homology"/>
<dbReference type="InterPro" id="IPR002401">
    <property type="entry name" value="Cyt_P450_E_grp-I"/>
</dbReference>
<comment type="subcellular location">
    <subcellularLocation>
        <location evidence="3">Endoplasmic reticulum membrane</location>
        <topology evidence="3">Peripheral membrane protein</topology>
    </subcellularLocation>
    <subcellularLocation>
        <location evidence="2">Microsome membrane</location>
        <topology evidence="2">Peripheral membrane protein</topology>
    </subcellularLocation>
</comment>
<dbReference type="PRINTS" id="PR00385">
    <property type="entry name" value="P450"/>
</dbReference>
<keyword evidence="12" id="KW-0472">Membrane</keyword>
<evidence type="ECO:0000256" key="12">
    <source>
        <dbReference type="ARBA" id="ARBA00023136"/>
    </source>
</evidence>
<dbReference type="PROSITE" id="PS00086">
    <property type="entry name" value="CYTOCHROME_P450"/>
    <property type="match status" value="1"/>
</dbReference>
<name>A0AAJ7IXZ8_9HYME</name>
<dbReference type="FunFam" id="1.10.630.10:FF:000042">
    <property type="entry name" value="Cytochrome P450"/>
    <property type="match status" value="1"/>
</dbReference>
<keyword evidence="6 13" id="KW-0479">Metal-binding</keyword>
<evidence type="ECO:0000256" key="2">
    <source>
        <dbReference type="ARBA" id="ARBA00004174"/>
    </source>
</evidence>
<evidence type="ECO:0000256" key="8">
    <source>
        <dbReference type="ARBA" id="ARBA00022848"/>
    </source>
</evidence>
<comment type="similarity">
    <text evidence="4 14">Belongs to the cytochrome P450 family.</text>
</comment>
<dbReference type="GO" id="GO:0005506">
    <property type="term" value="F:iron ion binding"/>
    <property type="evidence" value="ECO:0007669"/>
    <property type="project" value="InterPro"/>
</dbReference>
<dbReference type="Proteomes" id="UP000694925">
    <property type="component" value="Unplaced"/>
</dbReference>
<evidence type="ECO:0000256" key="10">
    <source>
        <dbReference type="ARBA" id="ARBA00023004"/>
    </source>
</evidence>
<keyword evidence="8" id="KW-0492">Microsome</keyword>
<dbReference type="InterPro" id="IPR001128">
    <property type="entry name" value="Cyt_P450"/>
</dbReference>
<dbReference type="GeneID" id="108624822"/>
<accession>A0AAJ7IXZ8</accession>
<reference evidence="16" key="1">
    <citation type="submission" date="2025-08" db="UniProtKB">
        <authorList>
            <consortium name="RefSeq"/>
        </authorList>
    </citation>
    <scope>IDENTIFICATION</scope>
    <source>
        <tissue evidence="16">Whole body</tissue>
    </source>
</reference>
<organism evidence="15 16">
    <name type="scientific">Ceratina calcarata</name>
    <dbReference type="NCBI Taxonomy" id="156304"/>
    <lineage>
        <taxon>Eukaryota</taxon>
        <taxon>Metazoa</taxon>
        <taxon>Ecdysozoa</taxon>
        <taxon>Arthropoda</taxon>
        <taxon>Hexapoda</taxon>
        <taxon>Insecta</taxon>
        <taxon>Pterygota</taxon>
        <taxon>Neoptera</taxon>
        <taxon>Endopterygota</taxon>
        <taxon>Hymenoptera</taxon>
        <taxon>Apocrita</taxon>
        <taxon>Aculeata</taxon>
        <taxon>Apoidea</taxon>
        <taxon>Anthophila</taxon>
        <taxon>Apidae</taxon>
        <taxon>Ceratina</taxon>
        <taxon>Zadontomerus</taxon>
    </lineage>
</organism>
<evidence type="ECO:0000313" key="16">
    <source>
        <dbReference type="RefSeq" id="XP_017879865.1"/>
    </source>
</evidence>
<gene>
    <name evidence="16" type="primary">LOC108624822</name>
</gene>
<dbReference type="Pfam" id="PF00067">
    <property type="entry name" value="p450"/>
    <property type="match status" value="1"/>
</dbReference>
<evidence type="ECO:0000256" key="3">
    <source>
        <dbReference type="ARBA" id="ARBA00004406"/>
    </source>
</evidence>
<dbReference type="Gene3D" id="1.10.630.10">
    <property type="entry name" value="Cytochrome P450"/>
    <property type="match status" value="1"/>
</dbReference>
<keyword evidence="11 14" id="KW-0503">Monooxygenase</keyword>
<evidence type="ECO:0000256" key="11">
    <source>
        <dbReference type="ARBA" id="ARBA00023033"/>
    </source>
</evidence>
<dbReference type="GO" id="GO:0004497">
    <property type="term" value="F:monooxygenase activity"/>
    <property type="evidence" value="ECO:0007669"/>
    <property type="project" value="UniProtKB-KW"/>
</dbReference>
<dbReference type="InterPro" id="IPR017972">
    <property type="entry name" value="Cyt_P450_CS"/>
</dbReference>
<evidence type="ECO:0000256" key="4">
    <source>
        <dbReference type="ARBA" id="ARBA00010617"/>
    </source>
</evidence>
<evidence type="ECO:0000256" key="1">
    <source>
        <dbReference type="ARBA" id="ARBA00001971"/>
    </source>
</evidence>
<dbReference type="AlphaFoldDB" id="A0AAJ7IXZ8"/>
<dbReference type="RefSeq" id="XP_017879865.1">
    <property type="nucleotide sequence ID" value="XM_018024376.2"/>
</dbReference>
<dbReference type="CDD" id="cd11056">
    <property type="entry name" value="CYP6-like"/>
    <property type="match status" value="1"/>
</dbReference>
<feature type="binding site" description="axial binding residue" evidence="13">
    <location>
        <position position="444"/>
    </location>
    <ligand>
        <name>heme</name>
        <dbReference type="ChEBI" id="CHEBI:30413"/>
    </ligand>
    <ligandPart>
        <name>Fe</name>
        <dbReference type="ChEBI" id="CHEBI:18248"/>
    </ligandPart>
</feature>
<dbReference type="InterPro" id="IPR036396">
    <property type="entry name" value="Cyt_P450_sf"/>
</dbReference>
<evidence type="ECO:0000256" key="13">
    <source>
        <dbReference type="PIRSR" id="PIRSR602401-1"/>
    </source>
</evidence>
<dbReference type="GO" id="GO:0020037">
    <property type="term" value="F:heme binding"/>
    <property type="evidence" value="ECO:0007669"/>
    <property type="project" value="InterPro"/>
</dbReference>
<keyword evidence="5 13" id="KW-0349">Heme</keyword>
<dbReference type="SUPFAM" id="SSF48264">
    <property type="entry name" value="Cytochrome P450"/>
    <property type="match status" value="1"/>
</dbReference>
<evidence type="ECO:0000256" key="9">
    <source>
        <dbReference type="ARBA" id="ARBA00023002"/>
    </source>
</evidence>
<dbReference type="InterPro" id="IPR050476">
    <property type="entry name" value="Insect_CytP450_Detox"/>
</dbReference>
<dbReference type="PANTHER" id="PTHR24292">
    <property type="entry name" value="CYTOCHROME P450"/>
    <property type="match status" value="1"/>
</dbReference>
<sequence length="500" mass="57581">MICTLIILLTATLALYLFFTYTYWKRNNIPTAKGWYPIVGHMLPAITMEKSSAVVIQEMYEQYKDSSMVGFYKGLVPALIIRDPNLVKSVLHTNFSNFTMNGFQLQEDADPLLAHNIIFAHGEKWLTGRKRLTNAFTSSKLKTLFVTVSGVCKKFQDYLERRLSSNDKYEVELKCLFAKFTGEVTANASVGIDGRCFGDVDDPLAFDQIGLALFQPNFFSRFLLNIVTLFPSLNRFAKLKFVNKEVEQLFRTLVKENLEYRRKESTPRHDFLELMVQLEKEEGKELPLDLIAGYVLSFYLDGFQTSSTTLSFIGYQLATHQDVQERLREEVKTVLEKHGGVLTYEAVKEMTYMDQVISESQRYYSSVNNMYKVCTEECTLEGSDGLKCRVKPGIEIFISIYGLHEDPRYWSDPKTFDPDRFSEERKHEIDKMVFIPFGEGPRMCVGMRMALMQMKCCLATLIKGYKLELSPKTKQPFKLLSFVLLTEAEGGLWVYLSKLR</sequence>
<dbReference type="KEGG" id="ccal:108624822"/>
<dbReference type="PRINTS" id="PR00463">
    <property type="entry name" value="EP450I"/>
</dbReference>
<evidence type="ECO:0000256" key="5">
    <source>
        <dbReference type="ARBA" id="ARBA00022617"/>
    </source>
</evidence>
<keyword evidence="9 14" id="KW-0560">Oxidoreductase</keyword>
<evidence type="ECO:0000313" key="15">
    <source>
        <dbReference type="Proteomes" id="UP000694925"/>
    </source>
</evidence>
<keyword evidence="7" id="KW-0256">Endoplasmic reticulum</keyword>
<evidence type="ECO:0000256" key="14">
    <source>
        <dbReference type="RuleBase" id="RU000461"/>
    </source>
</evidence>
<protein>
    <submittedName>
        <fullName evidence="16">Cytochrome P450 9e2-like</fullName>
    </submittedName>
</protein>
<comment type="cofactor">
    <cofactor evidence="1 13">
        <name>heme</name>
        <dbReference type="ChEBI" id="CHEBI:30413"/>
    </cofactor>
</comment>
<keyword evidence="15" id="KW-1185">Reference proteome</keyword>
<dbReference type="GO" id="GO:0005789">
    <property type="term" value="C:endoplasmic reticulum membrane"/>
    <property type="evidence" value="ECO:0007669"/>
    <property type="project" value="UniProtKB-SubCell"/>
</dbReference>
<keyword evidence="10 13" id="KW-0408">Iron</keyword>
<dbReference type="PANTHER" id="PTHR24292:SF104">
    <property type="entry name" value="CYTOCHROME P450 308A1-RELATED"/>
    <property type="match status" value="1"/>
</dbReference>
<evidence type="ECO:0000256" key="6">
    <source>
        <dbReference type="ARBA" id="ARBA00022723"/>
    </source>
</evidence>
<evidence type="ECO:0000256" key="7">
    <source>
        <dbReference type="ARBA" id="ARBA00022824"/>
    </source>
</evidence>